<dbReference type="SUPFAM" id="SSF55200">
    <property type="entry name" value="Translation initiation factor IF3, C-terminal domain"/>
    <property type="match status" value="1"/>
</dbReference>
<feature type="domain" description="Translation initiation factor 3 N-terminal" evidence="8">
    <location>
        <begin position="15"/>
        <end position="83"/>
    </location>
</feature>
<gene>
    <name evidence="4 9" type="primary">infC</name>
    <name evidence="9" type="ORF">TPLL2_0850</name>
</gene>
<organism evidence="9 10">
    <name type="scientific">Treponema paraluiscuniculi</name>
    <dbReference type="NCBI Taxonomy" id="53435"/>
    <lineage>
        <taxon>Bacteria</taxon>
        <taxon>Pseudomonadati</taxon>
        <taxon>Spirochaetota</taxon>
        <taxon>Spirochaetia</taxon>
        <taxon>Spirochaetales</taxon>
        <taxon>Treponemataceae</taxon>
        <taxon>Treponema</taxon>
    </lineage>
</organism>
<dbReference type="Gene3D" id="3.10.20.80">
    <property type="entry name" value="Translation initiation factor 3 (IF-3), N-terminal domain"/>
    <property type="match status" value="1"/>
</dbReference>
<dbReference type="HAMAP" id="MF_00080">
    <property type="entry name" value="IF_3"/>
    <property type="match status" value="1"/>
</dbReference>
<dbReference type="EMBL" id="CP097901">
    <property type="protein sequence ID" value="WKC72707.1"/>
    <property type="molecule type" value="Genomic_DNA"/>
</dbReference>
<dbReference type="Pfam" id="PF05198">
    <property type="entry name" value="IF3_N"/>
    <property type="match status" value="1"/>
</dbReference>
<evidence type="ECO:0000256" key="2">
    <source>
        <dbReference type="ARBA" id="ARBA00022540"/>
    </source>
</evidence>
<keyword evidence="2 4" id="KW-0396">Initiation factor</keyword>
<evidence type="ECO:0000256" key="1">
    <source>
        <dbReference type="ARBA" id="ARBA00005439"/>
    </source>
</evidence>
<dbReference type="GO" id="GO:0003743">
    <property type="term" value="F:translation initiation factor activity"/>
    <property type="evidence" value="ECO:0007669"/>
    <property type="project" value="UniProtKB-KW"/>
</dbReference>
<keyword evidence="3 4" id="KW-0648">Protein biosynthesis</keyword>
<accession>A0ABY9E281</accession>
<dbReference type="PROSITE" id="PS00938">
    <property type="entry name" value="IF3"/>
    <property type="match status" value="1"/>
</dbReference>
<reference evidence="9 10" key="1">
    <citation type="submission" date="2022-05" db="EMBL/GenBank/DDBJ databases">
        <title>Treponema leporis L2 test.</title>
        <authorList>
            <person name="Cejkova D."/>
        </authorList>
    </citation>
    <scope>NUCLEOTIDE SEQUENCE [LARGE SCALE GENOMIC DNA]</scope>
    <source>
        <strain evidence="9 10">L2</strain>
    </source>
</reference>
<keyword evidence="4" id="KW-0963">Cytoplasm</keyword>
<comment type="function">
    <text evidence="4 6">IF-3 binds to the 30S ribosomal subunit and shifts the equilibrium between 70S ribosomes and their 50S and 30S subunits in favor of the free subunits, thus enhancing the availability of 30S subunits on which protein synthesis initiation begins.</text>
</comment>
<evidence type="ECO:0000259" key="7">
    <source>
        <dbReference type="Pfam" id="PF00707"/>
    </source>
</evidence>
<keyword evidence="10" id="KW-1185">Reference proteome</keyword>
<dbReference type="InterPro" id="IPR019813">
    <property type="entry name" value="Translation_initiation_fac3_CS"/>
</dbReference>
<feature type="domain" description="Translation initiation factor 3 C-terminal" evidence="7">
    <location>
        <begin position="92"/>
        <end position="176"/>
    </location>
</feature>
<evidence type="ECO:0000256" key="4">
    <source>
        <dbReference type="HAMAP-Rule" id="MF_00080"/>
    </source>
</evidence>
<dbReference type="Gene3D" id="3.30.110.10">
    <property type="entry name" value="Translation initiation factor 3 (IF-3), C-terminal domain"/>
    <property type="match status" value="1"/>
</dbReference>
<keyword evidence="9" id="KW-0378">Hydrolase</keyword>
<dbReference type="InterPro" id="IPR036788">
    <property type="entry name" value="T_IF-3_C_sf"/>
</dbReference>
<dbReference type="InterPro" id="IPR019815">
    <property type="entry name" value="Translation_initiation_fac_3_C"/>
</dbReference>
<dbReference type="Pfam" id="PF00707">
    <property type="entry name" value="IF3_C"/>
    <property type="match status" value="1"/>
</dbReference>
<evidence type="ECO:0000256" key="3">
    <source>
        <dbReference type="ARBA" id="ARBA00022917"/>
    </source>
</evidence>
<proteinExistence type="inferred from homology"/>
<dbReference type="InterPro" id="IPR001288">
    <property type="entry name" value="Translation_initiation_fac_3"/>
</dbReference>
<evidence type="ECO:0000256" key="5">
    <source>
        <dbReference type="NCBIfam" id="TIGR00168"/>
    </source>
</evidence>
<evidence type="ECO:0000313" key="10">
    <source>
        <dbReference type="Proteomes" id="UP001321460"/>
    </source>
</evidence>
<dbReference type="PANTHER" id="PTHR10938:SF0">
    <property type="entry name" value="TRANSLATION INITIATION FACTOR IF-3, MITOCHONDRIAL"/>
    <property type="match status" value="1"/>
</dbReference>
<protein>
    <recommendedName>
        <fullName evidence="4 5">Translation initiation factor IF-3</fullName>
    </recommendedName>
</protein>
<name>A0ABY9E281_9SPIR</name>
<comment type="similarity">
    <text evidence="1 4 6">Belongs to the IF-3 family.</text>
</comment>
<dbReference type="InterPro" id="IPR036787">
    <property type="entry name" value="T_IF-3_N_sf"/>
</dbReference>
<comment type="subcellular location">
    <subcellularLocation>
        <location evidence="4 6">Cytoplasm</location>
    </subcellularLocation>
</comment>
<dbReference type="Proteomes" id="UP001321460">
    <property type="component" value="Chromosome"/>
</dbReference>
<evidence type="ECO:0000313" key="9">
    <source>
        <dbReference type="EMBL" id="WKC72707.1"/>
    </source>
</evidence>
<evidence type="ECO:0000256" key="6">
    <source>
        <dbReference type="RuleBase" id="RU000646"/>
    </source>
</evidence>
<evidence type="ECO:0000259" key="8">
    <source>
        <dbReference type="Pfam" id="PF05198"/>
    </source>
</evidence>
<comment type="subunit">
    <text evidence="4 6">Monomer.</text>
</comment>
<dbReference type="RefSeq" id="WP_013945434.1">
    <property type="nucleotide sequence ID" value="NZ_CP097901.1"/>
</dbReference>
<dbReference type="SUPFAM" id="SSF54364">
    <property type="entry name" value="Translation initiation factor IF3, N-terminal domain"/>
    <property type="match status" value="1"/>
</dbReference>
<sequence>MYWGGSLADNKSLRINGSIRVREVRLVDAVGQQCGVVPTLEALRMARDINLDLVEVAPQASPPVCKILDYGKYRFEMGKKLRDSKKRQRLQTLKEVRMQPKINDHDMAFKAKHIQRFLDEGDKVKVTIRFRGRELAHTDLGFNVLQNVLGRLVCGYSVEKQAAMEGRSMSMTLTPKSKK</sequence>
<dbReference type="InterPro" id="IPR019814">
    <property type="entry name" value="Translation_initiation_fac_3_N"/>
</dbReference>
<dbReference type="NCBIfam" id="TIGR00168">
    <property type="entry name" value="infC"/>
    <property type="match status" value="1"/>
</dbReference>
<dbReference type="GO" id="GO:0016787">
    <property type="term" value="F:hydrolase activity"/>
    <property type="evidence" value="ECO:0007669"/>
    <property type="project" value="UniProtKB-KW"/>
</dbReference>
<dbReference type="PANTHER" id="PTHR10938">
    <property type="entry name" value="TRANSLATION INITIATION FACTOR IF-3"/>
    <property type="match status" value="1"/>
</dbReference>